<comment type="caution">
    <text evidence="1">The sequence shown here is derived from an EMBL/GenBank/DDBJ whole genome shotgun (WGS) entry which is preliminary data.</text>
</comment>
<name>A0A0W8E6S8_9ZZZZ</name>
<reference evidence="1" key="1">
    <citation type="journal article" date="2015" name="Proc. Natl. Acad. Sci. U.S.A.">
        <title>Networks of energetic and metabolic interactions define dynamics in microbial communities.</title>
        <authorList>
            <person name="Embree M."/>
            <person name="Liu J.K."/>
            <person name="Al-Bassam M.M."/>
            <person name="Zengler K."/>
        </authorList>
    </citation>
    <scope>NUCLEOTIDE SEQUENCE</scope>
</reference>
<evidence type="ECO:0000313" key="1">
    <source>
        <dbReference type="EMBL" id="KUG04336.1"/>
    </source>
</evidence>
<accession>A0A0W8E6S8</accession>
<organism evidence="1">
    <name type="scientific">hydrocarbon metagenome</name>
    <dbReference type="NCBI Taxonomy" id="938273"/>
    <lineage>
        <taxon>unclassified sequences</taxon>
        <taxon>metagenomes</taxon>
        <taxon>ecological metagenomes</taxon>
    </lineage>
</organism>
<sequence length="40" mass="4482">MPTLNIQVLLTIEAFLLIAPKRLQKCISAGFQLARLSVRD</sequence>
<dbReference type="EMBL" id="LNQE01001853">
    <property type="protein sequence ID" value="KUG04336.1"/>
    <property type="molecule type" value="Genomic_DNA"/>
</dbReference>
<proteinExistence type="predicted"/>
<dbReference type="AlphaFoldDB" id="A0A0W8E6S8"/>
<protein>
    <submittedName>
        <fullName evidence="1">Uncharacterized protein</fullName>
    </submittedName>
</protein>
<gene>
    <name evidence="1" type="ORF">ASZ90_018343</name>
</gene>